<evidence type="ECO:0000256" key="8">
    <source>
        <dbReference type="ARBA" id="ARBA00023209"/>
    </source>
</evidence>
<evidence type="ECO:0000256" key="7">
    <source>
        <dbReference type="ARBA" id="ARBA00023136"/>
    </source>
</evidence>
<dbReference type="EMBL" id="FNAK01000006">
    <property type="protein sequence ID" value="SDE34194.1"/>
    <property type="molecule type" value="Genomic_DNA"/>
</dbReference>
<keyword evidence="9 10" id="KW-1208">Phospholipid metabolism</keyword>
<keyword evidence="2 10" id="KW-0444">Lipid biosynthesis</keyword>
<dbReference type="InterPro" id="IPR003811">
    <property type="entry name" value="G3P_acylTferase_PlsY"/>
</dbReference>
<protein>
    <recommendedName>
        <fullName evidence="10">Glycerol-3-phosphate acyltransferase</fullName>
    </recommendedName>
    <alternativeName>
        <fullName evidence="10">Acyl-PO4 G3P acyltransferase</fullName>
    </alternativeName>
    <alternativeName>
        <fullName evidence="10">Acyl-phosphate--glycerol-3-phosphate acyltransferase</fullName>
    </alternativeName>
    <alternativeName>
        <fullName evidence="10">G3P acyltransferase</fullName>
        <shortName evidence="10">GPAT</shortName>
        <ecNumber evidence="10">2.3.1.275</ecNumber>
    </alternativeName>
    <alternativeName>
        <fullName evidence="10">Lysophosphatidic acid synthase</fullName>
        <shortName evidence="10">LPA synthase</shortName>
    </alternativeName>
</protein>
<keyword evidence="7 10" id="KW-0472">Membrane</keyword>
<comment type="catalytic activity">
    <reaction evidence="10">
        <text>an acyl phosphate + sn-glycerol 3-phosphate = a 1-acyl-sn-glycero-3-phosphate + phosphate</text>
        <dbReference type="Rhea" id="RHEA:34075"/>
        <dbReference type="ChEBI" id="CHEBI:43474"/>
        <dbReference type="ChEBI" id="CHEBI:57597"/>
        <dbReference type="ChEBI" id="CHEBI:57970"/>
        <dbReference type="ChEBI" id="CHEBI:59918"/>
        <dbReference type="EC" id="2.3.1.275"/>
    </reaction>
</comment>
<comment type="subunit">
    <text evidence="10">Probably interacts with PlsX.</text>
</comment>
<feature type="transmembrane region" description="Helical" evidence="10">
    <location>
        <begin position="56"/>
        <end position="77"/>
    </location>
</feature>
<keyword evidence="5 10" id="KW-1133">Transmembrane helix</keyword>
<keyword evidence="1 10" id="KW-1003">Cell membrane</keyword>
<evidence type="ECO:0000256" key="10">
    <source>
        <dbReference type="HAMAP-Rule" id="MF_01043"/>
    </source>
</evidence>
<dbReference type="GO" id="GO:0043772">
    <property type="term" value="F:acyl-phosphate glycerol-3-phosphate acyltransferase activity"/>
    <property type="evidence" value="ECO:0007669"/>
    <property type="project" value="UniProtKB-UniRule"/>
</dbReference>
<feature type="transmembrane region" description="Helical" evidence="10">
    <location>
        <begin position="83"/>
        <end position="101"/>
    </location>
</feature>
<comment type="similarity">
    <text evidence="10">Belongs to the PlsY family.</text>
</comment>
<keyword evidence="11" id="KW-0012">Acyltransferase</keyword>
<evidence type="ECO:0000256" key="9">
    <source>
        <dbReference type="ARBA" id="ARBA00023264"/>
    </source>
</evidence>
<dbReference type="UniPathway" id="UPA00085"/>
<dbReference type="PANTHER" id="PTHR30309">
    <property type="entry name" value="INNER MEMBRANE PROTEIN YGIH"/>
    <property type="match status" value="1"/>
</dbReference>
<dbReference type="GO" id="GO:0005886">
    <property type="term" value="C:plasma membrane"/>
    <property type="evidence" value="ECO:0007669"/>
    <property type="project" value="UniProtKB-SubCell"/>
</dbReference>
<dbReference type="HAMAP" id="MF_01043">
    <property type="entry name" value="PlsY"/>
    <property type="match status" value="1"/>
</dbReference>
<evidence type="ECO:0000256" key="1">
    <source>
        <dbReference type="ARBA" id="ARBA00022475"/>
    </source>
</evidence>
<proteinExistence type="inferred from homology"/>
<evidence type="ECO:0000256" key="3">
    <source>
        <dbReference type="ARBA" id="ARBA00022679"/>
    </source>
</evidence>
<feature type="transmembrane region" description="Helical" evidence="10">
    <location>
        <begin position="157"/>
        <end position="177"/>
    </location>
</feature>
<feature type="transmembrane region" description="Helical" evidence="10">
    <location>
        <begin position="6"/>
        <end position="26"/>
    </location>
</feature>
<dbReference type="Proteomes" id="UP000183685">
    <property type="component" value="Unassembled WGS sequence"/>
</dbReference>
<keyword evidence="6 10" id="KW-0443">Lipid metabolism</keyword>
<keyword evidence="4 10" id="KW-0812">Transmembrane</keyword>
<name>A0A1G7C483_9PROT</name>
<comment type="subcellular location">
    <subcellularLocation>
        <location evidence="10">Cell membrane</location>
        <topology evidence="10">Multi-pass membrane protein</topology>
    </subcellularLocation>
</comment>
<keyword evidence="3 10" id="KW-0808">Transferase</keyword>
<evidence type="ECO:0000313" key="12">
    <source>
        <dbReference type="Proteomes" id="UP000183685"/>
    </source>
</evidence>
<organism evidence="11 12">
    <name type="scientific">Kordiimonas lacus</name>
    <dbReference type="NCBI Taxonomy" id="637679"/>
    <lineage>
        <taxon>Bacteria</taxon>
        <taxon>Pseudomonadati</taxon>
        <taxon>Pseudomonadota</taxon>
        <taxon>Alphaproteobacteria</taxon>
        <taxon>Kordiimonadales</taxon>
        <taxon>Kordiimonadaceae</taxon>
        <taxon>Kordiimonas</taxon>
    </lineage>
</organism>
<keyword evidence="8 10" id="KW-0594">Phospholipid biosynthesis</keyword>
<dbReference type="SMART" id="SM01207">
    <property type="entry name" value="G3P_acyltransf"/>
    <property type="match status" value="1"/>
</dbReference>
<dbReference type="PANTHER" id="PTHR30309:SF0">
    <property type="entry name" value="GLYCEROL-3-PHOSPHATE ACYLTRANSFERASE-RELATED"/>
    <property type="match status" value="1"/>
</dbReference>
<dbReference type="OrthoDB" id="9777124at2"/>
<dbReference type="GO" id="GO:0008654">
    <property type="term" value="P:phospholipid biosynthetic process"/>
    <property type="evidence" value="ECO:0007669"/>
    <property type="project" value="UniProtKB-UniRule"/>
</dbReference>
<evidence type="ECO:0000256" key="4">
    <source>
        <dbReference type="ARBA" id="ARBA00022692"/>
    </source>
</evidence>
<evidence type="ECO:0000256" key="5">
    <source>
        <dbReference type="ARBA" id="ARBA00022989"/>
    </source>
</evidence>
<comment type="function">
    <text evidence="10">Catalyzes the transfer of an acyl group from acyl-phosphate (acyl-PO(4)) to glycerol-3-phosphate (G3P) to form lysophosphatidic acid (LPA). This enzyme utilizes acyl-phosphate as fatty acyl donor, but not acyl-CoA or acyl-ACP.</text>
</comment>
<dbReference type="EC" id="2.3.1.275" evidence="10"/>
<keyword evidence="12" id="KW-1185">Reference proteome</keyword>
<comment type="pathway">
    <text evidence="10">Lipid metabolism; phospholipid metabolism.</text>
</comment>
<reference evidence="11 12" key="1">
    <citation type="submission" date="2016-10" db="EMBL/GenBank/DDBJ databases">
        <authorList>
            <person name="de Groot N.N."/>
        </authorList>
    </citation>
    <scope>NUCLEOTIDE SEQUENCE [LARGE SCALE GENOMIC DNA]</scope>
    <source>
        <strain evidence="11 12">CGMCC 1.9109</strain>
    </source>
</reference>
<feature type="transmembrane region" description="Helical" evidence="10">
    <location>
        <begin position="113"/>
        <end position="137"/>
    </location>
</feature>
<evidence type="ECO:0000256" key="6">
    <source>
        <dbReference type="ARBA" id="ARBA00023098"/>
    </source>
</evidence>
<accession>A0A1G7C483</accession>
<evidence type="ECO:0000313" key="11">
    <source>
        <dbReference type="EMBL" id="SDE34194.1"/>
    </source>
</evidence>
<gene>
    <name evidence="10" type="primary">plsY</name>
    <name evidence="11" type="ORF">SAMN04488071_2652</name>
</gene>
<dbReference type="RefSeq" id="WP_068307006.1">
    <property type="nucleotide sequence ID" value="NZ_FNAK01000006.1"/>
</dbReference>
<dbReference type="NCBIfam" id="TIGR00023">
    <property type="entry name" value="glycerol-3-phosphate 1-O-acyltransferase PlsY"/>
    <property type="match status" value="1"/>
</dbReference>
<evidence type="ECO:0000256" key="2">
    <source>
        <dbReference type="ARBA" id="ARBA00022516"/>
    </source>
</evidence>
<sequence>MTFSGEMGLVLALSYLLGSIPFGLLFTKMAGLGDIRDVGSGNIGATNVLRTGRKDLALATLIMDAGKGAIAVLLTRYMVDPALAPLAGAAAFIGHCFPIYLKFKGGKGVATFFGTVFAINPLLGLACGVTWLLAAAIFRFSSLSALIASLLAPAISYYIVGPDSWIFIAFMTLVIYIRHKENIARLMRGEEPKIGKKNK</sequence>
<dbReference type="AlphaFoldDB" id="A0A1G7C483"/>
<dbReference type="Pfam" id="PF02660">
    <property type="entry name" value="G3P_acyltransf"/>
    <property type="match status" value="1"/>
</dbReference>
<dbReference type="STRING" id="637679.GCA_001550055_03270"/>